<proteinExistence type="predicted"/>
<name>A0ABY6II37_STRPE</name>
<accession>A0ABY6II37</accession>
<protein>
    <submittedName>
        <fullName evidence="2">Uncharacterized protein</fullName>
    </submittedName>
</protein>
<dbReference type="EMBL" id="CP107567">
    <property type="protein sequence ID" value="UYQ65365.1"/>
    <property type="molecule type" value="Genomic_DNA"/>
</dbReference>
<feature type="region of interest" description="Disordered" evidence="1">
    <location>
        <begin position="55"/>
        <end position="78"/>
    </location>
</feature>
<keyword evidence="3" id="KW-1185">Reference proteome</keyword>
<feature type="compositionally biased region" description="Gly residues" evidence="1">
    <location>
        <begin position="57"/>
        <end position="74"/>
    </location>
</feature>
<reference evidence="2" key="1">
    <citation type="submission" date="2022-10" db="EMBL/GenBank/DDBJ databases">
        <title>Cytochrome P450 Catalyzes Benzene Ring Formation in the Biosynthesis of Trialkyl-Substituted Aromatic Polyketides.</title>
        <authorList>
            <person name="Zhao E."/>
            <person name="Ge H."/>
        </authorList>
    </citation>
    <scope>NUCLEOTIDE SEQUENCE</scope>
    <source>
        <strain evidence="2">NA0869</strain>
    </source>
</reference>
<dbReference type="Proteomes" id="UP001163878">
    <property type="component" value="Chromosome"/>
</dbReference>
<sequence>MNRPDEDLCVAREAVDPAGADNVLVGVDRALELGQGRRVHVQGLQGLERVRDADSGVHGGVQGANGLGDLGEGLTGDEVGRGPGAAACAAMPAVDEVLDQDRLDELVDDGLLDQVELAGSTGWMTSFFIPGKVLVSRSSV</sequence>
<gene>
    <name evidence="2" type="ORF">OGH68_30470</name>
</gene>
<organism evidence="2 3">
    <name type="scientific">Streptomyces peucetius</name>
    <dbReference type="NCBI Taxonomy" id="1950"/>
    <lineage>
        <taxon>Bacteria</taxon>
        <taxon>Bacillati</taxon>
        <taxon>Actinomycetota</taxon>
        <taxon>Actinomycetes</taxon>
        <taxon>Kitasatosporales</taxon>
        <taxon>Streptomycetaceae</taxon>
        <taxon>Streptomyces</taxon>
    </lineage>
</organism>
<evidence type="ECO:0000313" key="2">
    <source>
        <dbReference type="EMBL" id="UYQ65365.1"/>
    </source>
</evidence>
<evidence type="ECO:0000256" key="1">
    <source>
        <dbReference type="SAM" id="MobiDB-lite"/>
    </source>
</evidence>
<evidence type="ECO:0000313" key="3">
    <source>
        <dbReference type="Proteomes" id="UP001163878"/>
    </source>
</evidence>
<dbReference type="RefSeq" id="WP_264248489.1">
    <property type="nucleotide sequence ID" value="NZ_CP107567.1"/>
</dbReference>